<keyword evidence="2" id="KW-1185">Reference proteome</keyword>
<dbReference type="RefSeq" id="WP_346337103.1">
    <property type="nucleotide sequence ID" value="NZ_JBBYXI010000003.1"/>
</dbReference>
<comment type="caution">
    <text evidence="1">The sequence shown here is derived from an EMBL/GenBank/DDBJ whole genome shotgun (WGS) entry which is preliminary data.</text>
</comment>
<evidence type="ECO:0000313" key="2">
    <source>
        <dbReference type="Proteomes" id="UP001418637"/>
    </source>
</evidence>
<organism evidence="1 2">
    <name type="scientific">Hohaiivirga grylli</name>
    <dbReference type="NCBI Taxonomy" id="3133970"/>
    <lineage>
        <taxon>Bacteria</taxon>
        <taxon>Pseudomonadati</taxon>
        <taxon>Pseudomonadota</taxon>
        <taxon>Alphaproteobacteria</taxon>
        <taxon>Hyphomicrobiales</taxon>
        <taxon>Methylobacteriaceae</taxon>
        <taxon>Hohaiivirga</taxon>
    </lineage>
</organism>
<dbReference type="Proteomes" id="UP001418637">
    <property type="component" value="Unassembled WGS sequence"/>
</dbReference>
<protein>
    <submittedName>
        <fullName evidence="1">Uncharacterized protein</fullName>
    </submittedName>
</protein>
<accession>A0ABV0BJ90</accession>
<proteinExistence type="predicted"/>
<gene>
    <name evidence="1" type="ORF">WJT86_08335</name>
</gene>
<name>A0ABV0BJ90_9HYPH</name>
<sequence length="63" mass="7099">MNKIEIFLDRLKAEQRRLIVVSSEADVLPTNNTLTKISELENCIAAVELAIQEGKNNKSEKTK</sequence>
<evidence type="ECO:0000313" key="1">
    <source>
        <dbReference type="EMBL" id="MEN3931062.1"/>
    </source>
</evidence>
<reference evidence="1 2" key="1">
    <citation type="submission" date="2024-04" db="EMBL/GenBank/DDBJ databases">
        <title>A novel species isolated from cricket.</title>
        <authorList>
            <person name="Wang H.-C."/>
        </authorList>
    </citation>
    <scope>NUCLEOTIDE SEQUENCE [LARGE SCALE GENOMIC DNA]</scope>
    <source>
        <strain evidence="1 2">WL0021</strain>
    </source>
</reference>
<dbReference type="EMBL" id="JBBYXI010000003">
    <property type="protein sequence ID" value="MEN3931062.1"/>
    <property type="molecule type" value="Genomic_DNA"/>
</dbReference>